<feature type="compositionally biased region" description="Pro residues" evidence="1">
    <location>
        <begin position="117"/>
        <end position="131"/>
    </location>
</feature>
<name>A0A0B1S417_OESDE</name>
<gene>
    <name evidence="2" type="ORF">OESDEN_20235</name>
</gene>
<feature type="region of interest" description="Disordered" evidence="1">
    <location>
        <begin position="1"/>
        <end position="151"/>
    </location>
</feature>
<sequence>MARRFPDKPPQPRAYDQLPDIHRVERVRKLERGYSMDNHDRPTYAEEARKQKDERKRDEVRGPEAERRPSRIQRSQPVHLTRIKPPSQLAQRKAKTLESRIEPRPSERHPVMEILDPPRPACSPPPCPPTSRLPKPDKKSWLDKIRSIKRT</sequence>
<reference evidence="2 3" key="1">
    <citation type="submission" date="2014-03" db="EMBL/GenBank/DDBJ databases">
        <title>Draft genome of the hookworm Oesophagostomum dentatum.</title>
        <authorList>
            <person name="Mitreva M."/>
        </authorList>
    </citation>
    <scope>NUCLEOTIDE SEQUENCE [LARGE SCALE GENOMIC DNA]</scope>
    <source>
        <strain evidence="2 3">OD-Hann</strain>
    </source>
</reference>
<evidence type="ECO:0000313" key="2">
    <source>
        <dbReference type="EMBL" id="KHJ80098.1"/>
    </source>
</evidence>
<evidence type="ECO:0000313" key="3">
    <source>
        <dbReference type="Proteomes" id="UP000053660"/>
    </source>
</evidence>
<dbReference type="EMBL" id="KN601892">
    <property type="protein sequence ID" value="KHJ80098.1"/>
    <property type="molecule type" value="Genomic_DNA"/>
</dbReference>
<accession>A0A0B1S417</accession>
<keyword evidence="3" id="KW-1185">Reference proteome</keyword>
<dbReference type="Proteomes" id="UP000053660">
    <property type="component" value="Unassembled WGS sequence"/>
</dbReference>
<proteinExistence type="predicted"/>
<protein>
    <submittedName>
        <fullName evidence="2">Uncharacterized protein</fullName>
    </submittedName>
</protein>
<dbReference type="OrthoDB" id="10426093at2759"/>
<feature type="compositionally biased region" description="Basic and acidic residues" evidence="1">
    <location>
        <begin position="134"/>
        <end position="151"/>
    </location>
</feature>
<feature type="compositionally biased region" description="Basic and acidic residues" evidence="1">
    <location>
        <begin position="95"/>
        <end position="111"/>
    </location>
</feature>
<dbReference type="AlphaFoldDB" id="A0A0B1S417"/>
<feature type="compositionally biased region" description="Basic and acidic residues" evidence="1">
    <location>
        <begin position="19"/>
        <end position="69"/>
    </location>
</feature>
<evidence type="ECO:0000256" key="1">
    <source>
        <dbReference type="SAM" id="MobiDB-lite"/>
    </source>
</evidence>
<organism evidence="2 3">
    <name type="scientific">Oesophagostomum dentatum</name>
    <name type="common">Nodular worm</name>
    <dbReference type="NCBI Taxonomy" id="61180"/>
    <lineage>
        <taxon>Eukaryota</taxon>
        <taxon>Metazoa</taxon>
        <taxon>Ecdysozoa</taxon>
        <taxon>Nematoda</taxon>
        <taxon>Chromadorea</taxon>
        <taxon>Rhabditida</taxon>
        <taxon>Rhabditina</taxon>
        <taxon>Rhabditomorpha</taxon>
        <taxon>Strongyloidea</taxon>
        <taxon>Strongylidae</taxon>
        <taxon>Oesophagostomum</taxon>
    </lineage>
</organism>